<dbReference type="GO" id="GO:0003677">
    <property type="term" value="F:DNA binding"/>
    <property type="evidence" value="ECO:0007669"/>
    <property type="project" value="UniProtKB-KW"/>
</dbReference>
<feature type="domain" description="HTH gntR-type" evidence="4">
    <location>
        <begin position="10"/>
        <end position="77"/>
    </location>
</feature>
<dbReference type="SMART" id="SM00895">
    <property type="entry name" value="FCD"/>
    <property type="match status" value="1"/>
</dbReference>
<dbReference type="EMBL" id="JYIT01000083">
    <property type="protein sequence ID" value="KJL19819.1"/>
    <property type="molecule type" value="Genomic_DNA"/>
</dbReference>
<dbReference type="InterPro" id="IPR008920">
    <property type="entry name" value="TF_FadR/GntR_C"/>
</dbReference>
<evidence type="ECO:0000256" key="2">
    <source>
        <dbReference type="ARBA" id="ARBA00023125"/>
    </source>
</evidence>
<keyword evidence="2" id="KW-0238">DNA-binding</keyword>
<dbReference type="PANTHER" id="PTHR43537:SF44">
    <property type="entry name" value="GNTR FAMILY REGULATORY PROTEIN"/>
    <property type="match status" value="1"/>
</dbReference>
<dbReference type="SUPFAM" id="SSF48008">
    <property type="entry name" value="GntR ligand-binding domain-like"/>
    <property type="match status" value="1"/>
</dbReference>
<dbReference type="PROSITE" id="PS50949">
    <property type="entry name" value="HTH_GNTR"/>
    <property type="match status" value="1"/>
</dbReference>
<dbReference type="Pfam" id="PF00392">
    <property type="entry name" value="GntR"/>
    <property type="match status" value="1"/>
</dbReference>
<dbReference type="GO" id="GO:0003700">
    <property type="term" value="F:DNA-binding transcription factor activity"/>
    <property type="evidence" value="ECO:0007669"/>
    <property type="project" value="InterPro"/>
</dbReference>
<dbReference type="OrthoDB" id="4164516at2"/>
<keyword evidence="6" id="KW-1185">Reference proteome</keyword>
<evidence type="ECO:0000256" key="3">
    <source>
        <dbReference type="ARBA" id="ARBA00023163"/>
    </source>
</evidence>
<dbReference type="InterPro" id="IPR011711">
    <property type="entry name" value="GntR_C"/>
</dbReference>
<dbReference type="InterPro" id="IPR036390">
    <property type="entry name" value="WH_DNA-bd_sf"/>
</dbReference>
<keyword evidence="3" id="KW-0804">Transcription</keyword>
<name>A0A0F0KHA7_9MICO</name>
<dbReference type="Proteomes" id="UP000033448">
    <property type="component" value="Unassembled WGS sequence"/>
</dbReference>
<reference evidence="5 6" key="1">
    <citation type="submission" date="2015-02" db="EMBL/GenBank/DDBJ databases">
        <title>Draft genome sequences of ten Microbacterium spp. with emphasis on heavy metal contaminated environments.</title>
        <authorList>
            <person name="Corretto E."/>
        </authorList>
    </citation>
    <scope>NUCLEOTIDE SEQUENCE [LARGE SCALE GENOMIC DNA]</scope>
    <source>
        <strain evidence="5 6">DSM 23848</strain>
    </source>
</reference>
<evidence type="ECO:0000313" key="5">
    <source>
        <dbReference type="EMBL" id="KJL19819.1"/>
    </source>
</evidence>
<dbReference type="SUPFAM" id="SSF46785">
    <property type="entry name" value="Winged helix' DNA-binding domain"/>
    <property type="match status" value="1"/>
</dbReference>
<dbReference type="PANTHER" id="PTHR43537">
    <property type="entry name" value="TRANSCRIPTIONAL REGULATOR, GNTR FAMILY"/>
    <property type="match status" value="1"/>
</dbReference>
<dbReference type="PATRIC" id="fig|582680.7.peg.2921"/>
<dbReference type="InterPro" id="IPR000524">
    <property type="entry name" value="Tscrpt_reg_HTH_GntR"/>
</dbReference>
<keyword evidence="1" id="KW-0805">Transcription regulation</keyword>
<accession>A0A0F0KHA7</accession>
<dbReference type="Gene3D" id="1.10.10.10">
    <property type="entry name" value="Winged helix-like DNA-binding domain superfamily/Winged helix DNA-binding domain"/>
    <property type="match status" value="1"/>
</dbReference>
<dbReference type="AlphaFoldDB" id="A0A0F0KHA7"/>
<evidence type="ECO:0000256" key="1">
    <source>
        <dbReference type="ARBA" id="ARBA00023015"/>
    </source>
</evidence>
<dbReference type="RefSeq" id="WP_045251523.1">
    <property type="nucleotide sequence ID" value="NZ_CP099706.1"/>
</dbReference>
<dbReference type="Pfam" id="PF07729">
    <property type="entry name" value="FCD"/>
    <property type="match status" value="1"/>
</dbReference>
<protein>
    <submittedName>
        <fullName evidence="5">HTH-type transcriptional regulator McbR</fullName>
    </submittedName>
</protein>
<dbReference type="SMART" id="SM00345">
    <property type="entry name" value="HTH_GNTR"/>
    <property type="match status" value="1"/>
</dbReference>
<dbReference type="InterPro" id="IPR036388">
    <property type="entry name" value="WH-like_DNA-bd_sf"/>
</dbReference>
<organism evidence="5 6">
    <name type="scientific">Microbacterium azadirachtae</name>
    <dbReference type="NCBI Taxonomy" id="582680"/>
    <lineage>
        <taxon>Bacteria</taxon>
        <taxon>Bacillati</taxon>
        <taxon>Actinomycetota</taxon>
        <taxon>Actinomycetes</taxon>
        <taxon>Micrococcales</taxon>
        <taxon>Microbacteriaceae</taxon>
        <taxon>Microbacterium</taxon>
    </lineage>
</organism>
<comment type="caution">
    <text evidence="5">The sequence shown here is derived from an EMBL/GenBank/DDBJ whole genome shotgun (WGS) entry which is preliminary data.</text>
</comment>
<gene>
    <name evidence="5" type="primary">mcbR_2</name>
    <name evidence="5" type="ORF">RL72_02864</name>
</gene>
<proteinExistence type="predicted"/>
<sequence length="243" mass="25779">MSEGTRDAASAQHRRLLDTIGMRIVEGELAPGARLLTADVAAELGASRSAMREVVRVLETMGMVEVRRRAGVEVLPADRWSAYAPEVLRWRLDGSGRLHALHELSQLRSAIEPLAARLAAAHATPQQRAALVKAVLGMVEHGDCADEPEYLQHDVDFHAAVLRGSGNPYLAGLADAVAALLHGRTAHALMPKRADETALRLHQEVASAITARDPEAAAAAMAAIVAEADDAVEAMASSASSDR</sequence>
<evidence type="ECO:0000259" key="4">
    <source>
        <dbReference type="PROSITE" id="PS50949"/>
    </source>
</evidence>
<dbReference type="Gene3D" id="1.20.120.530">
    <property type="entry name" value="GntR ligand-binding domain-like"/>
    <property type="match status" value="1"/>
</dbReference>
<evidence type="ECO:0000313" key="6">
    <source>
        <dbReference type="Proteomes" id="UP000033448"/>
    </source>
</evidence>